<keyword evidence="2" id="KW-1185">Reference proteome</keyword>
<dbReference type="GeneID" id="25914196"/>
<dbReference type="OrthoDB" id="10268090at2759"/>
<evidence type="ECO:0000313" key="2">
    <source>
        <dbReference type="Proteomes" id="UP000054560"/>
    </source>
</evidence>
<dbReference type="InterPro" id="IPR051276">
    <property type="entry name" value="Saccharopine_DH-like_oxidrdct"/>
</dbReference>
<dbReference type="eggNOG" id="KOG2733">
    <property type="taxonomic scope" value="Eukaryota"/>
</dbReference>
<dbReference type="GO" id="GO:0009247">
    <property type="term" value="P:glycolipid biosynthetic process"/>
    <property type="evidence" value="ECO:0007669"/>
    <property type="project" value="TreeGrafter"/>
</dbReference>
<dbReference type="PANTHER" id="PTHR12286">
    <property type="entry name" value="SACCHAROPINE DEHYDROGENASE-LIKE OXIDOREDUCTASE"/>
    <property type="match status" value="1"/>
</dbReference>
<evidence type="ECO:0008006" key="3">
    <source>
        <dbReference type="Google" id="ProtNLM"/>
    </source>
</evidence>
<dbReference type="Gene3D" id="3.40.50.720">
    <property type="entry name" value="NAD(P)-binding Rossmann-like Domain"/>
    <property type="match status" value="1"/>
</dbReference>
<sequence length="332" mass="35441">MAYFQTHDVSKVSLQPVEKIPALQNREFDIVVYGVTGHSGLLLAIALAGRSAKKLEIARAKLARLSDPIALDFPLIIANSNDDKSLEAMCLRTKVVGTTVGPYLKYGEPLVRACARTGTGYCDLTGEAQFAELAATKYDKLAVQTSARIVSFTGFDSVPADVGTATVGGTFDTIVNLMENGLPPALLNKPSQPPPKGKTSIVFPLLDYTLRHGNSKQQSGAVDECFDGTLQAFLLQRGEGPDRNTVRKGLLECKFYATSADGKQVETLCWQSVGDLGGFQTALYQGESCVALVKDASRPGPKPTGAGLTVGMCIGTDVMLERLRNSGFLSIE</sequence>
<accession>A0A0L0FAH9</accession>
<reference evidence="1 2" key="1">
    <citation type="submission" date="2011-02" db="EMBL/GenBank/DDBJ databases">
        <title>The Genome Sequence of Sphaeroforma arctica JP610.</title>
        <authorList>
            <consortium name="The Broad Institute Genome Sequencing Platform"/>
            <person name="Russ C."/>
            <person name="Cuomo C."/>
            <person name="Young S.K."/>
            <person name="Zeng Q."/>
            <person name="Gargeya S."/>
            <person name="Alvarado L."/>
            <person name="Berlin A."/>
            <person name="Chapman S.B."/>
            <person name="Chen Z."/>
            <person name="Freedman E."/>
            <person name="Gellesch M."/>
            <person name="Goldberg J."/>
            <person name="Griggs A."/>
            <person name="Gujja S."/>
            <person name="Heilman E."/>
            <person name="Heiman D."/>
            <person name="Howarth C."/>
            <person name="Mehta T."/>
            <person name="Neiman D."/>
            <person name="Pearson M."/>
            <person name="Roberts A."/>
            <person name="Saif S."/>
            <person name="Shea T."/>
            <person name="Shenoy N."/>
            <person name="Sisk P."/>
            <person name="Stolte C."/>
            <person name="Sykes S."/>
            <person name="White J."/>
            <person name="Yandava C."/>
            <person name="Burger G."/>
            <person name="Gray M.W."/>
            <person name="Holland P.W.H."/>
            <person name="King N."/>
            <person name="Lang F.B.F."/>
            <person name="Roger A.J."/>
            <person name="Ruiz-Trillo I."/>
            <person name="Haas B."/>
            <person name="Nusbaum C."/>
            <person name="Birren B."/>
        </authorList>
    </citation>
    <scope>NUCLEOTIDE SEQUENCE [LARGE SCALE GENOMIC DNA]</scope>
    <source>
        <strain evidence="1 2">JP610</strain>
    </source>
</reference>
<protein>
    <recommendedName>
        <fullName evidence="3">Saccharopine dehydrogenase NADP binding domain-containing protein</fullName>
    </recommendedName>
</protein>
<dbReference type="GO" id="GO:0005886">
    <property type="term" value="C:plasma membrane"/>
    <property type="evidence" value="ECO:0007669"/>
    <property type="project" value="TreeGrafter"/>
</dbReference>
<dbReference type="PANTHER" id="PTHR12286:SF5">
    <property type="entry name" value="SACCHAROPINE DEHYDROGENASE-LIKE OXIDOREDUCTASE"/>
    <property type="match status" value="1"/>
</dbReference>
<dbReference type="EMBL" id="KQ245201">
    <property type="protein sequence ID" value="KNC73749.1"/>
    <property type="molecule type" value="Genomic_DNA"/>
</dbReference>
<name>A0A0L0FAH9_9EUKA</name>
<dbReference type="RefSeq" id="XP_014147651.1">
    <property type="nucleotide sequence ID" value="XM_014292176.1"/>
</dbReference>
<gene>
    <name evidence="1" type="ORF">SARC_13692</name>
</gene>
<dbReference type="AlphaFoldDB" id="A0A0L0FAH9"/>
<organism evidence="1 2">
    <name type="scientific">Sphaeroforma arctica JP610</name>
    <dbReference type="NCBI Taxonomy" id="667725"/>
    <lineage>
        <taxon>Eukaryota</taxon>
        <taxon>Ichthyosporea</taxon>
        <taxon>Ichthyophonida</taxon>
        <taxon>Sphaeroforma</taxon>
    </lineage>
</organism>
<dbReference type="Proteomes" id="UP000054560">
    <property type="component" value="Unassembled WGS sequence"/>
</dbReference>
<proteinExistence type="predicted"/>
<evidence type="ECO:0000313" key="1">
    <source>
        <dbReference type="EMBL" id="KNC73749.1"/>
    </source>
</evidence>